<dbReference type="InterPro" id="IPR009057">
    <property type="entry name" value="Homeodomain-like_sf"/>
</dbReference>
<gene>
    <name evidence="5" type="primary">soxS_1</name>
    <name evidence="5" type="ORF">AMURIS_01010</name>
</gene>
<dbReference type="GO" id="GO:0043565">
    <property type="term" value="F:sequence-specific DNA binding"/>
    <property type="evidence" value="ECO:0007669"/>
    <property type="project" value="InterPro"/>
</dbReference>
<dbReference type="OrthoDB" id="9799319at2"/>
<keyword evidence="2" id="KW-0238">DNA-binding</keyword>
<dbReference type="InterPro" id="IPR013096">
    <property type="entry name" value="Cupin_2"/>
</dbReference>
<dbReference type="CDD" id="cd02208">
    <property type="entry name" value="cupin_RmlC-like"/>
    <property type="match status" value="1"/>
</dbReference>
<dbReference type="EMBL" id="OFSM01000004">
    <property type="protein sequence ID" value="SOY28303.1"/>
    <property type="molecule type" value="Genomic_DNA"/>
</dbReference>
<dbReference type="InterPro" id="IPR011051">
    <property type="entry name" value="RmlC_Cupin_sf"/>
</dbReference>
<evidence type="ECO:0000313" key="5">
    <source>
        <dbReference type="EMBL" id="SOY28303.1"/>
    </source>
</evidence>
<dbReference type="Pfam" id="PF12833">
    <property type="entry name" value="HTH_18"/>
    <property type="match status" value="1"/>
</dbReference>
<keyword evidence="6" id="KW-1185">Reference proteome</keyword>
<dbReference type="RefSeq" id="WP_103238398.1">
    <property type="nucleotide sequence ID" value="NZ_JANJZD010000004.1"/>
</dbReference>
<keyword evidence="3" id="KW-0804">Transcription</keyword>
<dbReference type="AlphaFoldDB" id="A0A2K4ZCW0"/>
<dbReference type="InterPro" id="IPR018062">
    <property type="entry name" value="HTH_AraC-typ_CS"/>
</dbReference>
<dbReference type="Gene3D" id="1.10.10.60">
    <property type="entry name" value="Homeodomain-like"/>
    <property type="match status" value="2"/>
</dbReference>
<dbReference type="InterPro" id="IPR018060">
    <property type="entry name" value="HTH_AraC"/>
</dbReference>
<dbReference type="PANTHER" id="PTHR43280">
    <property type="entry name" value="ARAC-FAMILY TRANSCRIPTIONAL REGULATOR"/>
    <property type="match status" value="1"/>
</dbReference>
<sequence>MNPRKLFALTEDQKKAYQIQPDEFPGFTHNDTMEEYELTPYVDKTTLRFWYNTQNGSFTTHWHDAQEIIIPLEEEFLVTVQNVSYRLQPGDILLIPPGELHSIEAPSAGSRFIFLLELTLFSQFGDFLRTRALLSRPVLITADTCPEIYETEISLIMQTAAHYWGASPSKLLLIYACLMNFYAHYTDYRTGQSPAPGQAPVRPRTGTPSEKIIRLLEYLQHHYAESITLEEAARQTLLSKFYFTRIFKQQTGQTFYDYLSFLRIQAAEVLLKDTSIPVSEVAAACGYANVSTFNRTFRRYRECSPSRYRSLYGHGT</sequence>
<dbReference type="SMART" id="SM00342">
    <property type="entry name" value="HTH_ARAC"/>
    <property type="match status" value="1"/>
</dbReference>
<dbReference type="PRINTS" id="PR00032">
    <property type="entry name" value="HTHARAC"/>
</dbReference>
<evidence type="ECO:0000256" key="2">
    <source>
        <dbReference type="ARBA" id="ARBA00023125"/>
    </source>
</evidence>
<dbReference type="PROSITE" id="PS00041">
    <property type="entry name" value="HTH_ARAC_FAMILY_1"/>
    <property type="match status" value="1"/>
</dbReference>
<name>A0A2K4ZCW0_9FIRM</name>
<dbReference type="SUPFAM" id="SSF51182">
    <property type="entry name" value="RmlC-like cupins"/>
    <property type="match status" value="1"/>
</dbReference>
<keyword evidence="1" id="KW-0805">Transcription regulation</keyword>
<organism evidence="5 6">
    <name type="scientific">Acetatifactor muris</name>
    <dbReference type="NCBI Taxonomy" id="879566"/>
    <lineage>
        <taxon>Bacteria</taxon>
        <taxon>Bacillati</taxon>
        <taxon>Bacillota</taxon>
        <taxon>Clostridia</taxon>
        <taxon>Lachnospirales</taxon>
        <taxon>Lachnospiraceae</taxon>
        <taxon>Acetatifactor</taxon>
    </lineage>
</organism>
<dbReference type="PROSITE" id="PS01124">
    <property type="entry name" value="HTH_ARAC_FAMILY_2"/>
    <property type="match status" value="1"/>
</dbReference>
<dbReference type="Pfam" id="PF07883">
    <property type="entry name" value="Cupin_2"/>
    <property type="match status" value="1"/>
</dbReference>
<dbReference type="GO" id="GO:0003700">
    <property type="term" value="F:DNA-binding transcription factor activity"/>
    <property type="evidence" value="ECO:0007669"/>
    <property type="project" value="InterPro"/>
</dbReference>
<evidence type="ECO:0000313" key="6">
    <source>
        <dbReference type="Proteomes" id="UP000236311"/>
    </source>
</evidence>
<dbReference type="SUPFAM" id="SSF46689">
    <property type="entry name" value="Homeodomain-like"/>
    <property type="match status" value="2"/>
</dbReference>
<evidence type="ECO:0000259" key="4">
    <source>
        <dbReference type="PROSITE" id="PS01124"/>
    </source>
</evidence>
<dbReference type="InterPro" id="IPR020449">
    <property type="entry name" value="Tscrpt_reg_AraC-type_HTH"/>
</dbReference>
<protein>
    <submittedName>
        <fullName evidence="5">Regulatory protein SoxS</fullName>
    </submittedName>
</protein>
<reference evidence="5 6" key="1">
    <citation type="submission" date="2018-01" db="EMBL/GenBank/DDBJ databases">
        <authorList>
            <person name="Gaut B.S."/>
            <person name="Morton B.R."/>
            <person name="Clegg M.T."/>
            <person name="Duvall M.R."/>
        </authorList>
    </citation>
    <scope>NUCLEOTIDE SEQUENCE [LARGE SCALE GENOMIC DNA]</scope>
    <source>
        <strain evidence="5">GP69</strain>
    </source>
</reference>
<evidence type="ECO:0000256" key="1">
    <source>
        <dbReference type="ARBA" id="ARBA00023015"/>
    </source>
</evidence>
<feature type="domain" description="HTH araC/xylS-type" evidence="4">
    <location>
        <begin position="213"/>
        <end position="311"/>
    </location>
</feature>
<dbReference type="Gene3D" id="2.60.120.10">
    <property type="entry name" value="Jelly Rolls"/>
    <property type="match status" value="1"/>
</dbReference>
<dbReference type="PANTHER" id="PTHR43280:SF2">
    <property type="entry name" value="HTH-TYPE TRANSCRIPTIONAL REGULATOR EXSA"/>
    <property type="match status" value="1"/>
</dbReference>
<evidence type="ECO:0000256" key="3">
    <source>
        <dbReference type="ARBA" id="ARBA00023163"/>
    </source>
</evidence>
<dbReference type="InterPro" id="IPR014710">
    <property type="entry name" value="RmlC-like_jellyroll"/>
</dbReference>
<proteinExistence type="predicted"/>
<accession>A0A2K4ZCW0</accession>
<dbReference type="Proteomes" id="UP000236311">
    <property type="component" value="Unassembled WGS sequence"/>
</dbReference>